<dbReference type="EMBL" id="KV875508">
    <property type="protein sequence ID" value="RZR71241.1"/>
    <property type="molecule type" value="Genomic_DNA"/>
</dbReference>
<organism evidence="2">
    <name type="scientific">Ensete ventricosum</name>
    <name type="common">Abyssinian banana</name>
    <name type="synonym">Musa ensete</name>
    <dbReference type="NCBI Taxonomy" id="4639"/>
    <lineage>
        <taxon>Eukaryota</taxon>
        <taxon>Viridiplantae</taxon>
        <taxon>Streptophyta</taxon>
        <taxon>Embryophyta</taxon>
        <taxon>Tracheophyta</taxon>
        <taxon>Spermatophyta</taxon>
        <taxon>Magnoliopsida</taxon>
        <taxon>Liliopsida</taxon>
        <taxon>Zingiberales</taxon>
        <taxon>Musaceae</taxon>
        <taxon>Ensete</taxon>
    </lineage>
</organism>
<name>A0A445MAF9_ENSVE</name>
<proteinExistence type="predicted"/>
<accession>A0A445MAF9</accession>
<evidence type="ECO:0000256" key="1">
    <source>
        <dbReference type="SAM" id="MobiDB-lite"/>
    </source>
</evidence>
<gene>
    <name evidence="2" type="ORF">BHM03_00004227</name>
</gene>
<dbReference type="Proteomes" id="UP000290560">
    <property type="component" value="Unassembled WGS sequence"/>
</dbReference>
<feature type="region of interest" description="Disordered" evidence="1">
    <location>
        <begin position="1"/>
        <end position="21"/>
    </location>
</feature>
<sequence length="96" mass="10572">MLGHVVNGRGHDAVGQTTGHPPVSGCPARDLAFFGDLLTKPRFLFPFNVYLLLRPKFSLSIQKSNGTLDAFQAVLRPALVAAADRWMNQVLLFHDL</sequence>
<protein>
    <submittedName>
        <fullName evidence="2">Uncharacterized protein</fullName>
    </submittedName>
</protein>
<evidence type="ECO:0000313" key="2">
    <source>
        <dbReference type="EMBL" id="RZR71241.1"/>
    </source>
</evidence>
<reference evidence="2" key="1">
    <citation type="journal article" date="2018" name="Data Brief">
        <title>Genome sequence data from 17 accessions of Ensete ventricosum, a staple food crop for millions in Ethiopia.</title>
        <authorList>
            <person name="Yemataw Z."/>
            <person name="Muzemil S."/>
            <person name="Ambachew D."/>
            <person name="Tripathi L."/>
            <person name="Tesfaye K."/>
            <person name="Chala A."/>
            <person name="Farbos A."/>
            <person name="O'Neill P."/>
            <person name="Moore K."/>
            <person name="Grant M."/>
            <person name="Studholme D.J."/>
        </authorList>
    </citation>
    <scope>NUCLEOTIDE SEQUENCE [LARGE SCALE GENOMIC DNA]</scope>
    <source>
        <tissue evidence="2">Leaf</tissue>
    </source>
</reference>
<dbReference type="AlphaFoldDB" id="A0A445MAF9"/>